<evidence type="ECO:0000313" key="5">
    <source>
        <dbReference type="Proteomes" id="UP001454036"/>
    </source>
</evidence>
<evidence type="ECO:0000259" key="3">
    <source>
        <dbReference type="Pfam" id="PF24714"/>
    </source>
</evidence>
<feature type="transmembrane region" description="Helical" evidence="2">
    <location>
        <begin position="565"/>
        <end position="586"/>
    </location>
</feature>
<reference evidence="4 5" key="1">
    <citation type="submission" date="2024-01" db="EMBL/GenBank/DDBJ databases">
        <title>The complete chloroplast genome sequence of Lithospermum erythrorhizon: insights into the phylogenetic relationship among Boraginaceae species and the maternal lineages of purple gromwells.</title>
        <authorList>
            <person name="Okada T."/>
            <person name="Watanabe K."/>
        </authorList>
    </citation>
    <scope>NUCLEOTIDE SEQUENCE [LARGE SCALE GENOMIC DNA]</scope>
</reference>
<feature type="compositionally biased region" description="Polar residues" evidence="1">
    <location>
        <begin position="511"/>
        <end position="537"/>
    </location>
</feature>
<dbReference type="PANTHER" id="PTHR31355">
    <property type="entry name" value="MICROTUBULE-ASSOCIATED PROTEIN TORTIFOLIA1"/>
    <property type="match status" value="1"/>
</dbReference>
<evidence type="ECO:0000313" key="4">
    <source>
        <dbReference type="EMBL" id="GAA0168370.1"/>
    </source>
</evidence>
<protein>
    <submittedName>
        <fullName evidence="4">RNA splicing factor</fullName>
    </submittedName>
</protein>
<proteinExistence type="predicted"/>
<dbReference type="EMBL" id="BAABME010006445">
    <property type="protein sequence ID" value="GAA0168370.1"/>
    <property type="molecule type" value="Genomic_DNA"/>
</dbReference>
<dbReference type="InterPro" id="IPR016024">
    <property type="entry name" value="ARM-type_fold"/>
</dbReference>
<dbReference type="InterPro" id="IPR011989">
    <property type="entry name" value="ARM-like"/>
</dbReference>
<dbReference type="PANTHER" id="PTHR31355:SF4">
    <property type="entry name" value="TOG DOMAIN-CONTAINING PROTEIN"/>
    <property type="match status" value="1"/>
</dbReference>
<dbReference type="GO" id="GO:0008017">
    <property type="term" value="F:microtubule binding"/>
    <property type="evidence" value="ECO:0007669"/>
    <property type="project" value="InterPro"/>
</dbReference>
<dbReference type="Proteomes" id="UP001454036">
    <property type="component" value="Unassembled WGS sequence"/>
</dbReference>
<organism evidence="4 5">
    <name type="scientific">Lithospermum erythrorhizon</name>
    <name type="common">Purple gromwell</name>
    <name type="synonym">Lithospermum officinale var. erythrorhizon</name>
    <dbReference type="NCBI Taxonomy" id="34254"/>
    <lineage>
        <taxon>Eukaryota</taxon>
        <taxon>Viridiplantae</taxon>
        <taxon>Streptophyta</taxon>
        <taxon>Embryophyta</taxon>
        <taxon>Tracheophyta</taxon>
        <taxon>Spermatophyta</taxon>
        <taxon>Magnoliopsida</taxon>
        <taxon>eudicotyledons</taxon>
        <taxon>Gunneridae</taxon>
        <taxon>Pentapetalae</taxon>
        <taxon>asterids</taxon>
        <taxon>lamiids</taxon>
        <taxon>Boraginales</taxon>
        <taxon>Boraginaceae</taxon>
        <taxon>Boraginoideae</taxon>
        <taxon>Lithospermeae</taxon>
        <taxon>Lithospermum</taxon>
    </lineage>
</organism>
<evidence type="ECO:0000256" key="1">
    <source>
        <dbReference type="SAM" id="MobiDB-lite"/>
    </source>
</evidence>
<feature type="domain" description="TORTIFOLIA1/SINE1-2 N-terminal" evidence="3">
    <location>
        <begin position="19"/>
        <end position="286"/>
    </location>
</feature>
<accession>A0AAV3QWF6</accession>
<name>A0AAV3QWF6_LITER</name>
<evidence type="ECO:0000256" key="2">
    <source>
        <dbReference type="SAM" id="Phobius"/>
    </source>
</evidence>
<feature type="region of interest" description="Disordered" evidence="1">
    <location>
        <begin position="397"/>
        <end position="439"/>
    </location>
</feature>
<keyword evidence="2" id="KW-0812">Transmembrane</keyword>
<feature type="compositionally biased region" description="Polar residues" evidence="1">
    <location>
        <begin position="397"/>
        <end position="408"/>
    </location>
</feature>
<dbReference type="InterPro" id="IPR057600">
    <property type="entry name" value="TORTIFOLIA1/SINE1-2_N"/>
</dbReference>
<dbReference type="Pfam" id="PF24714">
    <property type="entry name" value="TOR1L1_N"/>
    <property type="match status" value="1"/>
</dbReference>
<feature type="compositionally biased region" description="Polar residues" evidence="1">
    <location>
        <begin position="421"/>
        <end position="439"/>
    </location>
</feature>
<gene>
    <name evidence="4" type="ORF">LIER_23101</name>
</gene>
<feature type="region of interest" description="Disordered" evidence="1">
    <location>
        <begin position="507"/>
        <end position="537"/>
    </location>
</feature>
<dbReference type="SUPFAM" id="SSF48371">
    <property type="entry name" value="ARM repeat"/>
    <property type="match status" value="1"/>
</dbReference>
<dbReference type="AlphaFoldDB" id="A0AAV3QWF6"/>
<dbReference type="InterPro" id="IPR033337">
    <property type="entry name" value="TORTIFOLIA1/SINE1-2"/>
</dbReference>
<keyword evidence="2" id="KW-1133">Transmembrane helix</keyword>
<comment type="caution">
    <text evidence="4">The sequence shown here is derived from an EMBL/GenBank/DDBJ whole genome shotgun (WGS) entry which is preliminary data.</text>
</comment>
<sequence>MRRSLSPMLQRELENLDKDSASRKLAMKALRSYVKELDSKAIPYFLAQVSERKESSSSGEHAISLYEVLARVHGTKIVPQIDNIMSTIIKTLSSSAGSFALHQACSKVVPAIARYGIEPTTPDDKKRCIVGSLCKPLSDSLLGSQESLSSGAALCLKALVDCDNWRYASNEMVNDVCQRVAGALEKHVQSNSHMALVMSLAKRNSFIVEAYARLLIHIGIHILNNGVTEGNSQKRLTAIHMLNTLMRCLDQKSILSEVGLIIEEMEKFQDDQMSYVSGAAFEALKTAKSICIEKSPKCESDTSSNYIQGGNCRRNILSSGSQSPLTASQESQTIDSFLQCNSFVDSPVSVNQSSQCLGGNHRSGSRKLWSRPETGVVDVSLEDGILSEAIHAIASQNNDNDDISSQYGDNADDFSGFSVGPATNENSRSTTPSPQRSHINVDNVKIFTTPRKLISSLRELDDMISEDGEKKSIRYCKSPSSRKLEWGTPASKHERRCHCNSLNTKVEGDENSSATDEQFQTRTESVSSTENVSDNDGQQALVELKPGNATEPRLIISVASKRWEAAKLICGIFMILFAVLVFLFCIEDEKANYNLVPT</sequence>
<dbReference type="Gene3D" id="1.25.10.10">
    <property type="entry name" value="Leucine-rich Repeat Variant"/>
    <property type="match status" value="1"/>
</dbReference>
<keyword evidence="5" id="KW-1185">Reference proteome</keyword>
<dbReference type="GO" id="GO:0005874">
    <property type="term" value="C:microtubule"/>
    <property type="evidence" value="ECO:0007669"/>
    <property type="project" value="InterPro"/>
</dbReference>
<keyword evidence="2" id="KW-0472">Membrane</keyword>